<dbReference type="Pfam" id="PF02518">
    <property type="entry name" value="HATPase_c"/>
    <property type="match status" value="1"/>
</dbReference>
<dbReference type="PANTHER" id="PTHR45436:SF4">
    <property type="entry name" value="SENSOR PROTEIN PHOQ"/>
    <property type="match status" value="1"/>
</dbReference>
<dbReference type="EC" id="2.7.13.3" evidence="3"/>
<dbReference type="InterPro" id="IPR003661">
    <property type="entry name" value="HisK_dim/P_dom"/>
</dbReference>
<dbReference type="CDD" id="cd16954">
    <property type="entry name" value="HATPase_PhoQ-like"/>
    <property type="match status" value="1"/>
</dbReference>
<keyword evidence="18" id="KW-1185">Reference proteome</keyword>
<dbReference type="CDD" id="cd00082">
    <property type="entry name" value="HisKA"/>
    <property type="match status" value="1"/>
</dbReference>
<keyword evidence="9" id="KW-0067">ATP-binding</keyword>
<dbReference type="Gene3D" id="1.10.287.130">
    <property type="match status" value="1"/>
</dbReference>
<keyword evidence="10 14" id="KW-1133">Transmembrane helix</keyword>
<dbReference type="InterPro" id="IPR003660">
    <property type="entry name" value="HAMP_dom"/>
</dbReference>
<protein>
    <recommendedName>
        <fullName evidence="3">histidine kinase</fullName>
        <ecNumber evidence="3">2.7.13.3</ecNumber>
    </recommendedName>
</protein>
<evidence type="ECO:0000256" key="9">
    <source>
        <dbReference type="ARBA" id="ARBA00022840"/>
    </source>
</evidence>
<keyword evidence="8 17" id="KW-0418">Kinase</keyword>
<evidence type="ECO:0000256" key="4">
    <source>
        <dbReference type="ARBA" id="ARBA00022553"/>
    </source>
</evidence>
<evidence type="ECO:0000256" key="3">
    <source>
        <dbReference type="ARBA" id="ARBA00012438"/>
    </source>
</evidence>
<keyword evidence="12 14" id="KW-0472">Membrane</keyword>
<dbReference type="InterPro" id="IPR050428">
    <property type="entry name" value="TCS_sensor_his_kinase"/>
</dbReference>
<evidence type="ECO:0000256" key="14">
    <source>
        <dbReference type="SAM" id="Phobius"/>
    </source>
</evidence>
<accession>A0ABS2JSZ1</accession>
<dbReference type="InterPro" id="IPR058619">
    <property type="entry name" value="PhoQ/CarS-like_HATPase"/>
</dbReference>
<keyword evidence="5" id="KW-0808">Transferase</keyword>
<dbReference type="PROSITE" id="PS50885">
    <property type="entry name" value="HAMP"/>
    <property type="match status" value="1"/>
</dbReference>
<gene>
    <name evidence="17" type="ORF">ISP20_10515</name>
</gene>
<keyword evidence="4" id="KW-0597">Phosphoprotein</keyword>
<dbReference type="InterPro" id="IPR005467">
    <property type="entry name" value="His_kinase_dom"/>
</dbReference>
<dbReference type="InterPro" id="IPR036890">
    <property type="entry name" value="HATPase_C_sf"/>
</dbReference>
<keyword evidence="11" id="KW-0902">Two-component regulatory system</keyword>
<keyword evidence="7" id="KW-0547">Nucleotide-binding</keyword>
<comment type="catalytic activity">
    <reaction evidence="1">
        <text>ATP + protein L-histidine = ADP + protein N-phospho-L-histidine.</text>
        <dbReference type="EC" id="2.7.13.3"/>
    </reaction>
</comment>
<reference evidence="17 18" key="1">
    <citation type="submission" date="2020-10" db="EMBL/GenBank/DDBJ databases">
        <title>Phylogeny of dyella-like bacteria.</title>
        <authorList>
            <person name="Fu J."/>
        </authorList>
    </citation>
    <scope>NUCLEOTIDE SEQUENCE [LARGE SCALE GENOMIC DNA]</scope>
    <source>
        <strain evidence="17 18">THG-B117</strain>
    </source>
</reference>
<comment type="subcellular location">
    <subcellularLocation>
        <location evidence="2">Membrane</location>
    </subcellularLocation>
</comment>
<comment type="caution">
    <text evidence="17">The sequence shown here is derived from an EMBL/GenBank/DDBJ whole genome shotgun (WGS) entry which is preliminary data.</text>
</comment>
<dbReference type="SUPFAM" id="SSF47384">
    <property type="entry name" value="Homodimeric domain of signal transducing histidine kinase"/>
    <property type="match status" value="1"/>
</dbReference>
<evidence type="ECO:0000256" key="5">
    <source>
        <dbReference type="ARBA" id="ARBA00022679"/>
    </source>
</evidence>
<dbReference type="SMART" id="SM00387">
    <property type="entry name" value="HATPase_c"/>
    <property type="match status" value="1"/>
</dbReference>
<keyword evidence="6 14" id="KW-0812">Transmembrane</keyword>
<evidence type="ECO:0000256" key="13">
    <source>
        <dbReference type="SAM" id="MobiDB-lite"/>
    </source>
</evidence>
<dbReference type="PRINTS" id="PR00344">
    <property type="entry name" value="BCTRLSENSOR"/>
</dbReference>
<dbReference type="GO" id="GO:0016301">
    <property type="term" value="F:kinase activity"/>
    <property type="evidence" value="ECO:0007669"/>
    <property type="project" value="UniProtKB-KW"/>
</dbReference>
<dbReference type="InterPro" id="IPR004358">
    <property type="entry name" value="Sig_transdc_His_kin-like_C"/>
</dbReference>
<evidence type="ECO:0000256" key="12">
    <source>
        <dbReference type="ARBA" id="ARBA00023136"/>
    </source>
</evidence>
<feature type="transmembrane region" description="Helical" evidence="14">
    <location>
        <begin position="28"/>
        <end position="51"/>
    </location>
</feature>
<evidence type="ECO:0000313" key="18">
    <source>
        <dbReference type="Proteomes" id="UP001430065"/>
    </source>
</evidence>
<name>A0ABS2JSZ1_9GAMM</name>
<feature type="domain" description="HAMP" evidence="16">
    <location>
        <begin position="211"/>
        <end position="262"/>
    </location>
</feature>
<proteinExistence type="predicted"/>
<evidence type="ECO:0000256" key="2">
    <source>
        <dbReference type="ARBA" id="ARBA00004370"/>
    </source>
</evidence>
<evidence type="ECO:0000256" key="6">
    <source>
        <dbReference type="ARBA" id="ARBA00022692"/>
    </source>
</evidence>
<dbReference type="EMBL" id="JADIKC010000004">
    <property type="protein sequence ID" value="MBM7121588.1"/>
    <property type="molecule type" value="Genomic_DNA"/>
</dbReference>
<sequence>MDADTALPSLAAKPKTNDPPPPRRPLSLAARAALATGFVLAAFLGVVGLTLTRTNADSSLKGLQDRLQNFVVAYLAGTEVGRSGKVLLPDTPPDPSFSRPGSGLYAVAIGDGGYKWESPSAIGRDFGFLRPLAPGEGEFVGPVDTRMGRLYYYIYGVALDTSEKKSVHLTFMVAQTEDQLEGRNAVFRRSLVFWLASLGVMLILLQMLLLRWSLTPLRKVANEMSRVERGEREHLGDQYPLELTGLTERINAFIDSEREQRVRTRNTLADLAHSLKTPLAVIRSSLESAIAESALRDPVLEQVRKMDELVAYQLARAATSGRQTFATTAIPIASHAEDLVQSLEKVYAAKNVLCEFDIDDNASFYGEQGDLLELMGNLLENAFKWARHRVLLVVKMRPVAGRQRPGLWLSVEDDGPGVDDDKIETVLQRGVRGDERVQGHGIGLSIVQDIIRAYGGELLVDRSPEFNGARFSVKFPPV</sequence>
<evidence type="ECO:0000256" key="11">
    <source>
        <dbReference type="ARBA" id="ARBA00023012"/>
    </source>
</evidence>
<evidence type="ECO:0000256" key="1">
    <source>
        <dbReference type="ARBA" id="ARBA00000085"/>
    </source>
</evidence>
<evidence type="ECO:0000256" key="10">
    <source>
        <dbReference type="ARBA" id="ARBA00022989"/>
    </source>
</evidence>
<dbReference type="SUPFAM" id="SSF55874">
    <property type="entry name" value="ATPase domain of HSP90 chaperone/DNA topoisomerase II/histidine kinase"/>
    <property type="match status" value="1"/>
</dbReference>
<evidence type="ECO:0000259" key="16">
    <source>
        <dbReference type="PROSITE" id="PS50885"/>
    </source>
</evidence>
<dbReference type="PROSITE" id="PS50109">
    <property type="entry name" value="HIS_KIN"/>
    <property type="match status" value="1"/>
</dbReference>
<dbReference type="Gene3D" id="3.30.565.10">
    <property type="entry name" value="Histidine kinase-like ATPase, C-terminal domain"/>
    <property type="match status" value="1"/>
</dbReference>
<feature type="domain" description="Histidine kinase" evidence="15">
    <location>
        <begin position="270"/>
        <end position="478"/>
    </location>
</feature>
<dbReference type="PANTHER" id="PTHR45436">
    <property type="entry name" value="SENSOR HISTIDINE KINASE YKOH"/>
    <property type="match status" value="1"/>
</dbReference>
<dbReference type="InterPro" id="IPR003594">
    <property type="entry name" value="HATPase_dom"/>
</dbReference>
<evidence type="ECO:0000256" key="7">
    <source>
        <dbReference type="ARBA" id="ARBA00022741"/>
    </source>
</evidence>
<evidence type="ECO:0000313" key="17">
    <source>
        <dbReference type="EMBL" id="MBM7121588.1"/>
    </source>
</evidence>
<organism evidence="17 18">
    <name type="scientific">Dyella kyungheensis</name>
    <dbReference type="NCBI Taxonomy" id="1242174"/>
    <lineage>
        <taxon>Bacteria</taxon>
        <taxon>Pseudomonadati</taxon>
        <taxon>Pseudomonadota</taxon>
        <taxon>Gammaproteobacteria</taxon>
        <taxon>Lysobacterales</taxon>
        <taxon>Rhodanobacteraceae</taxon>
        <taxon>Dyella</taxon>
    </lineage>
</organism>
<feature type="transmembrane region" description="Helical" evidence="14">
    <location>
        <begin position="191"/>
        <end position="214"/>
    </location>
</feature>
<evidence type="ECO:0000259" key="15">
    <source>
        <dbReference type="PROSITE" id="PS50109"/>
    </source>
</evidence>
<feature type="region of interest" description="Disordered" evidence="13">
    <location>
        <begin position="1"/>
        <end position="26"/>
    </location>
</feature>
<evidence type="ECO:0000256" key="8">
    <source>
        <dbReference type="ARBA" id="ARBA00022777"/>
    </source>
</evidence>
<dbReference type="InterPro" id="IPR036097">
    <property type="entry name" value="HisK_dim/P_sf"/>
</dbReference>
<dbReference type="Proteomes" id="UP001430065">
    <property type="component" value="Unassembled WGS sequence"/>
</dbReference>